<dbReference type="InterPro" id="IPR018391">
    <property type="entry name" value="PQQ_b-propeller_rpt"/>
</dbReference>
<sequence>MSVAAVLLAVAVAWVWPGDNTAFFSSPAISAPTAAPKETPFQGWWDARRQGEPYGTQVQGIITFRGNPTRTFYGTGPIPRTAPQELWRFPKSGGLCAISVDDQGPREWCGTGFTGQPAVFEREGKTWMVVGAYDRALHFLDTKTGERIIDDFPTGDIIKGTVTIDPDGFPLVYTGSRDNYFRVVAFDRGKQPKELWKISADAVSPTMWNDDWDASPLVLDDFLFEGGENGQFHIIKLNRGYDSNGKVTVNPKLVFNTPGWDDQLLKDIKDRNVSIENAVTVVGNIVYFSNSGGLIQGWDISGLKDGKKPDRVFRFWTGDDSDGSIVADEQGFLYVGAEYERGNETSKRNGQMMKLDPRKPDNPLVWKVDDLNKSGGKGGIYDSPALYKDLIIWGTNKGDVIAVDRATGVVRWRIPLSRVHMSPVVVDGVMVVGDCTGILNAYDIADTNAQPKQLWSIKPGACIESTPAVWKGNLYFGTRGGAIHALGLR</sequence>
<proteinExistence type="predicted"/>
<organism evidence="2 3">
    <name type="scientific">Rhizocola hellebori</name>
    <dbReference type="NCBI Taxonomy" id="1392758"/>
    <lineage>
        <taxon>Bacteria</taxon>
        <taxon>Bacillati</taxon>
        <taxon>Actinomycetota</taxon>
        <taxon>Actinomycetes</taxon>
        <taxon>Micromonosporales</taxon>
        <taxon>Micromonosporaceae</taxon>
        <taxon>Rhizocola</taxon>
    </lineage>
</organism>
<dbReference type="PANTHER" id="PTHR34512:SF30">
    <property type="entry name" value="OUTER MEMBRANE PROTEIN ASSEMBLY FACTOR BAMB"/>
    <property type="match status" value="1"/>
</dbReference>
<dbReference type="InterPro" id="IPR011047">
    <property type="entry name" value="Quinoprotein_ADH-like_sf"/>
</dbReference>
<dbReference type="Proteomes" id="UP000612899">
    <property type="component" value="Unassembled WGS sequence"/>
</dbReference>
<reference evidence="2" key="1">
    <citation type="submission" date="2021-01" db="EMBL/GenBank/DDBJ databases">
        <title>Whole genome shotgun sequence of Rhizocola hellebori NBRC 109834.</title>
        <authorList>
            <person name="Komaki H."/>
            <person name="Tamura T."/>
        </authorList>
    </citation>
    <scope>NUCLEOTIDE SEQUENCE</scope>
    <source>
        <strain evidence="2">NBRC 109834</strain>
    </source>
</reference>
<feature type="domain" description="Pyrrolo-quinoline quinone repeat" evidence="1">
    <location>
        <begin position="363"/>
        <end position="486"/>
    </location>
</feature>
<name>A0A8J3Q7I2_9ACTN</name>
<evidence type="ECO:0000259" key="1">
    <source>
        <dbReference type="Pfam" id="PF13360"/>
    </source>
</evidence>
<dbReference type="InterPro" id="IPR002372">
    <property type="entry name" value="PQQ_rpt_dom"/>
</dbReference>
<dbReference type="Pfam" id="PF13360">
    <property type="entry name" value="PQQ_2"/>
    <property type="match status" value="1"/>
</dbReference>
<evidence type="ECO:0000313" key="2">
    <source>
        <dbReference type="EMBL" id="GIH04671.1"/>
    </source>
</evidence>
<gene>
    <name evidence="2" type="ORF">Rhe02_27380</name>
</gene>
<evidence type="ECO:0000313" key="3">
    <source>
        <dbReference type="Proteomes" id="UP000612899"/>
    </source>
</evidence>
<dbReference type="AlphaFoldDB" id="A0A8J3Q7I2"/>
<dbReference type="PANTHER" id="PTHR34512">
    <property type="entry name" value="CELL SURFACE PROTEIN"/>
    <property type="match status" value="1"/>
</dbReference>
<dbReference type="Gene3D" id="2.130.10.10">
    <property type="entry name" value="YVTN repeat-like/Quinoprotein amine dehydrogenase"/>
    <property type="match status" value="2"/>
</dbReference>
<dbReference type="InterPro" id="IPR015943">
    <property type="entry name" value="WD40/YVTN_repeat-like_dom_sf"/>
</dbReference>
<accession>A0A8J3Q7I2</accession>
<keyword evidence="3" id="KW-1185">Reference proteome</keyword>
<dbReference type="EMBL" id="BONY01000014">
    <property type="protein sequence ID" value="GIH04671.1"/>
    <property type="molecule type" value="Genomic_DNA"/>
</dbReference>
<dbReference type="SUPFAM" id="SSF50998">
    <property type="entry name" value="Quinoprotein alcohol dehydrogenase-like"/>
    <property type="match status" value="1"/>
</dbReference>
<protein>
    <recommendedName>
        <fullName evidence="1">Pyrrolo-quinoline quinone repeat domain-containing protein</fullName>
    </recommendedName>
</protein>
<dbReference type="SMART" id="SM00564">
    <property type="entry name" value="PQQ"/>
    <property type="match status" value="4"/>
</dbReference>
<comment type="caution">
    <text evidence="2">The sequence shown here is derived from an EMBL/GenBank/DDBJ whole genome shotgun (WGS) entry which is preliminary data.</text>
</comment>